<evidence type="ECO:0000313" key="2">
    <source>
        <dbReference type="Proteomes" id="UP000775179"/>
    </source>
</evidence>
<dbReference type="RefSeq" id="WP_021876324.1">
    <property type="nucleotide sequence ID" value="NZ_CP018624.1"/>
</dbReference>
<organism evidence="1 2">
    <name type="scientific">Clostridium chauvoei</name>
    <dbReference type="NCBI Taxonomy" id="46867"/>
    <lineage>
        <taxon>Bacteria</taxon>
        <taxon>Bacillati</taxon>
        <taxon>Bacillota</taxon>
        <taxon>Clostridia</taxon>
        <taxon>Eubacteriales</taxon>
        <taxon>Clostridiaceae</taxon>
        <taxon>Clostridium</taxon>
    </lineage>
</organism>
<dbReference type="GeneID" id="66302330"/>
<dbReference type="EMBL" id="JAIFTX010000006">
    <property type="protein sequence ID" value="MBX7290203.1"/>
    <property type="molecule type" value="Genomic_DNA"/>
</dbReference>
<accession>A0ABD4RFV4</accession>
<comment type="caution">
    <text evidence="1">The sequence shown here is derived from an EMBL/GenBank/DDBJ whole genome shotgun (WGS) entry which is preliminary data.</text>
</comment>
<gene>
    <name evidence="1" type="ORF">K4H94_03945</name>
</gene>
<evidence type="ECO:0000313" key="1">
    <source>
        <dbReference type="EMBL" id="MBX7290203.1"/>
    </source>
</evidence>
<reference evidence="1 2" key="1">
    <citation type="submission" date="2021-08" db="EMBL/GenBank/DDBJ databases">
        <title>Genome sequence analysis of Clostridium chauvoei strains of European origin and evaluation of typing options for outbreak investigations.</title>
        <authorList>
            <person name="Abdel-Glil M."/>
            <person name="Thomas P."/>
            <person name="Seyboldt C."/>
        </authorList>
    </citation>
    <scope>NUCLEOTIDE SEQUENCE [LARGE SCALE GENOMIC DNA]</scope>
    <source>
        <strain evidence="1 2">S0260-09</strain>
    </source>
</reference>
<protein>
    <submittedName>
        <fullName evidence="1">Uncharacterized protein</fullName>
    </submittedName>
</protein>
<dbReference type="Proteomes" id="UP000775179">
    <property type="component" value="Unassembled WGS sequence"/>
</dbReference>
<dbReference type="KEGG" id="cchv:BTM20_10645"/>
<sequence>MIEIKKEDILKDTPEYEEYDNNEVSLSIEEMRELGLLKCGGCCQNKKGDKEGGCGKKTKCCRKK</sequence>
<name>A0ABD4RFV4_9CLOT</name>
<dbReference type="AlphaFoldDB" id="A0ABD4RFV4"/>
<proteinExistence type="predicted"/>